<dbReference type="InterPro" id="IPR056928">
    <property type="entry name" value="Gp77-like"/>
</dbReference>
<dbReference type="Pfam" id="PF23148">
    <property type="entry name" value="Gp77"/>
    <property type="match status" value="1"/>
</dbReference>
<protein>
    <submittedName>
        <fullName evidence="1">Uncharacterized protein</fullName>
    </submittedName>
</protein>
<dbReference type="EMBL" id="LR796613">
    <property type="protein sequence ID" value="CAB4155077.1"/>
    <property type="molecule type" value="Genomic_DNA"/>
</dbReference>
<reference evidence="1" key="1">
    <citation type="submission" date="2020-04" db="EMBL/GenBank/DDBJ databases">
        <authorList>
            <person name="Chiriac C."/>
            <person name="Salcher M."/>
            <person name="Ghai R."/>
            <person name="Kavagutti S V."/>
        </authorList>
    </citation>
    <scope>NUCLEOTIDE SEQUENCE</scope>
</reference>
<name>A0A6J5N8J7_9CAUD</name>
<proteinExistence type="predicted"/>
<sequence>MILGRFFKQPAESLDYDIDFSQFLSDGDSLVTTGNPPVPSPLSVTATPSGLTLGPTFVINGKTIKQWLSGGTDGVRYKITLTATSNAGRIKQVEFVVRVKDE</sequence>
<accession>A0A6J5N8J7</accession>
<evidence type="ECO:0000313" key="1">
    <source>
        <dbReference type="EMBL" id="CAB4155077.1"/>
    </source>
</evidence>
<gene>
    <name evidence="1" type="ORF">UFOVP653_69</name>
</gene>
<organism evidence="1">
    <name type="scientific">uncultured Caudovirales phage</name>
    <dbReference type="NCBI Taxonomy" id="2100421"/>
    <lineage>
        <taxon>Viruses</taxon>
        <taxon>Duplodnaviria</taxon>
        <taxon>Heunggongvirae</taxon>
        <taxon>Uroviricota</taxon>
        <taxon>Caudoviricetes</taxon>
        <taxon>Peduoviridae</taxon>
        <taxon>Maltschvirus</taxon>
        <taxon>Maltschvirus maltsch</taxon>
    </lineage>
</organism>